<dbReference type="GO" id="GO:0051301">
    <property type="term" value="P:cell division"/>
    <property type="evidence" value="ECO:0007669"/>
    <property type="project" value="UniProtKB-KW"/>
</dbReference>
<dbReference type="InterPro" id="IPR050090">
    <property type="entry name" value="Tyrosine_recombinase_XerCD"/>
</dbReference>
<feature type="domain" description="Core-binding (CB)" evidence="11">
    <location>
        <begin position="4"/>
        <end position="89"/>
    </location>
</feature>
<dbReference type="Proteomes" id="UP000237351">
    <property type="component" value="Chromosome"/>
</dbReference>
<comment type="subunit">
    <text evidence="9">Forms a cyclic heterotetrameric complex composed of two molecules of XerC and two molecules of XerD.</text>
</comment>
<evidence type="ECO:0000256" key="7">
    <source>
        <dbReference type="ARBA" id="ARBA00023172"/>
    </source>
</evidence>
<dbReference type="NCBIfam" id="NF001399">
    <property type="entry name" value="PRK00283.1"/>
    <property type="match status" value="1"/>
</dbReference>
<keyword evidence="6 9" id="KW-0238">DNA-binding</keyword>
<dbReference type="PROSITE" id="PS51900">
    <property type="entry name" value="CB"/>
    <property type="match status" value="1"/>
</dbReference>
<dbReference type="PROSITE" id="PS51898">
    <property type="entry name" value="TYR_RECOMBINASE"/>
    <property type="match status" value="1"/>
</dbReference>
<feature type="active site" evidence="9">
    <location>
        <position position="253"/>
    </location>
</feature>
<dbReference type="GO" id="GO:0003677">
    <property type="term" value="F:DNA binding"/>
    <property type="evidence" value="ECO:0007669"/>
    <property type="project" value="UniProtKB-UniRule"/>
</dbReference>
<comment type="function">
    <text evidence="9">Site-specific tyrosine recombinase, which acts by catalyzing the cutting and rejoining of the recombining DNA molecules. The XerC-XerD complex is essential to convert dimers of the bacterial chromosome into monomers to permit their segregation at cell division. It also contributes to the segregational stability of plasmids.</text>
</comment>
<dbReference type="InterPro" id="IPR013762">
    <property type="entry name" value="Integrase-like_cat_sf"/>
</dbReference>
<dbReference type="GO" id="GO:0006313">
    <property type="term" value="P:DNA transposition"/>
    <property type="evidence" value="ECO:0007669"/>
    <property type="project" value="UniProtKB-UniRule"/>
</dbReference>
<name>A0A1W6N5X7_9PROT</name>
<organism evidence="12 13">
    <name type="scientific">Candidatus Nucleicultrix amoebiphila FS5</name>
    <dbReference type="NCBI Taxonomy" id="1414854"/>
    <lineage>
        <taxon>Bacteria</taxon>
        <taxon>Pseudomonadati</taxon>
        <taxon>Pseudomonadota</taxon>
        <taxon>Alphaproteobacteria</taxon>
        <taxon>Holosporales</taxon>
        <taxon>Candidatus Nucleicultricaceae</taxon>
        <taxon>Candidatus Nucleicultrix</taxon>
    </lineage>
</organism>
<evidence type="ECO:0000256" key="6">
    <source>
        <dbReference type="ARBA" id="ARBA00023125"/>
    </source>
</evidence>
<dbReference type="GO" id="GO:0005737">
    <property type="term" value="C:cytoplasm"/>
    <property type="evidence" value="ECO:0007669"/>
    <property type="project" value="UniProtKB-SubCell"/>
</dbReference>
<feature type="active site" evidence="9">
    <location>
        <position position="180"/>
    </location>
</feature>
<dbReference type="PANTHER" id="PTHR30349">
    <property type="entry name" value="PHAGE INTEGRASE-RELATED"/>
    <property type="match status" value="1"/>
</dbReference>
<evidence type="ECO:0000256" key="1">
    <source>
        <dbReference type="ARBA" id="ARBA00004496"/>
    </source>
</evidence>
<keyword evidence="3 9" id="KW-0132">Cell division</keyword>
<feature type="active site" description="O-(3'-phospho-DNA)-tyrosine intermediate" evidence="9">
    <location>
        <position position="288"/>
    </location>
</feature>
<dbReference type="AlphaFoldDB" id="A0A1W6N5X7"/>
<evidence type="ECO:0000256" key="3">
    <source>
        <dbReference type="ARBA" id="ARBA00022618"/>
    </source>
</evidence>
<dbReference type="InterPro" id="IPR011010">
    <property type="entry name" value="DNA_brk_join_enz"/>
</dbReference>
<keyword evidence="5 9" id="KW-0229">DNA integration</keyword>
<feature type="active site" evidence="9">
    <location>
        <position position="151"/>
    </location>
</feature>
<evidence type="ECO:0000256" key="9">
    <source>
        <dbReference type="HAMAP-Rule" id="MF_01808"/>
    </source>
</evidence>
<dbReference type="GO" id="GO:0009037">
    <property type="term" value="F:tyrosine-based site-specific recombinase activity"/>
    <property type="evidence" value="ECO:0007669"/>
    <property type="project" value="UniProtKB-UniRule"/>
</dbReference>
<keyword evidence="13" id="KW-1185">Reference proteome</keyword>
<dbReference type="Pfam" id="PF02899">
    <property type="entry name" value="Phage_int_SAM_1"/>
    <property type="match status" value="1"/>
</dbReference>
<dbReference type="KEGG" id="naf:GQ61_08235"/>
<dbReference type="OrthoDB" id="9801717at2"/>
<dbReference type="Pfam" id="PF00589">
    <property type="entry name" value="Phage_integrase"/>
    <property type="match status" value="1"/>
</dbReference>
<evidence type="ECO:0000259" key="10">
    <source>
        <dbReference type="PROSITE" id="PS51898"/>
    </source>
</evidence>
<reference evidence="12 13" key="1">
    <citation type="submission" date="2014-06" db="EMBL/GenBank/DDBJ databases">
        <title>The genome of the endonuclear symbiont Nucleicultrix amoebiphila.</title>
        <authorList>
            <person name="Schulz F."/>
            <person name="Horn M."/>
        </authorList>
    </citation>
    <scope>NUCLEOTIDE SEQUENCE [LARGE SCALE GENOMIC DNA]</scope>
    <source>
        <strain evidence="12 13">FS5</strain>
    </source>
</reference>
<feature type="domain" description="Tyr recombinase" evidence="10">
    <location>
        <begin position="110"/>
        <end position="301"/>
    </location>
</feature>
<comment type="subcellular location">
    <subcellularLocation>
        <location evidence="1 9">Cytoplasm</location>
    </subcellularLocation>
</comment>
<feature type="active site" evidence="9">
    <location>
        <position position="256"/>
    </location>
</feature>
<evidence type="ECO:0000256" key="5">
    <source>
        <dbReference type="ARBA" id="ARBA00022908"/>
    </source>
</evidence>
<dbReference type="Gene3D" id="1.10.443.10">
    <property type="entry name" value="Intergrase catalytic core"/>
    <property type="match status" value="1"/>
</dbReference>
<evidence type="ECO:0000256" key="8">
    <source>
        <dbReference type="ARBA" id="ARBA00023306"/>
    </source>
</evidence>
<dbReference type="InterPro" id="IPR004107">
    <property type="entry name" value="Integrase_SAM-like_N"/>
</dbReference>
<dbReference type="EMBL" id="CP008743">
    <property type="protein sequence ID" value="ARN85277.1"/>
    <property type="molecule type" value="Genomic_DNA"/>
</dbReference>
<feature type="active site" evidence="9">
    <location>
        <position position="279"/>
    </location>
</feature>
<evidence type="ECO:0000313" key="13">
    <source>
        <dbReference type="Proteomes" id="UP000237351"/>
    </source>
</evidence>
<keyword evidence="4 9" id="KW-0159">Chromosome partition</keyword>
<proteinExistence type="inferred from homology"/>
<dbReference type="GO" id="GO:0007059">
    <property type="term" value="P:chromosome segregation"/>
    <property type="evidence" value="ECO:0007669"/>
    <property type="project" value="UniProtKB-UniRule"/>
</dbReference>
<dbReference type="Gene3D" id="1.10.150.130">
    <property type="match status" value="1"/>
</dbReference>
<evidence type="ECO:0000313" key="12">
    <source>
        <dbReference type="EMBL" id="ARN85277.1"/>
    </source>
</evidence>
<dbReference type="HAMAP" id="MF_01808">
    <property type="entry name" value="Recomb_XerC_XerD"/>
    <property type="match status" value="1"/>
</dbReference>
<keyword evidence="8 9" id="KW-0131">Cell cycle</keyword>
<keyword evidence="2 9" id="KW-0963">Cytoplasm</keyword>
<gene>
    <name evidence="9" type="primary">xerC</name>
    <name evidence="12" type="ORF">GQ61_08235</name>
</gene>
<evidence type="ECO:0000256" key="4">
    <source>
        <dbReference type="ARBA" id="ARBA00022829"/>
    </source>
</evidence>
<dbReference type="STRING" id="1414854.GQ61_08235"/>
<sequence>MVVDIAKRDVEAFLEMLLAEKNLAKNTLEAYRRDITDFINYFTLQRKILDELNVHDVSDYLESLRKKSFANSTIARRLSGLKHYYRFLLSEGRVLKDPFALIETPKQERILPRILSEDEISSLLNAAHRKSDVEGVRLACLLEILYASGLRVSELVSLPYSVVRTINFQEQISSMIVKGKGSKERMVPLSKAALDSLQAYLSVRKNFLSSKTSEVWLFSSNSKEGHLTRQRFGQLLKEIAVNAGIAPYKVSPHVVRHAFASHMLHHGADLMSIQKLLGHSDVSTTEIYTHVLGEKLKSVVLTHHPLSRVQKEPK</sequence>
<comment type="similarity">
    <text evidence="9">Belongs to the 'phage' integrase family. XerC subfamily.</text>
</comment>
<protein>
    <recommendedName>
        <fullName evidence="9">Tyrosine recombinase XerC</fullName>
    </recommendedName>
</protein>
<dbReference type="InterPro" id="IPR002104">
    <property type="entry name" value="Integrase_catalytic"/>
</dbReference>
<evidence type="ECO:0000259" key="11">
    <source>
        <dbReference type="PROSITE" id="PS51900"/>
    </source>
</evidence>
<accession>A0A1W6N5X7</accession>
<dbReference type="PANTHER" id="PTHR30349:SF90">
    <property type="entry name" value="TYROSINE RECOMBINASE XERD"/>
    <property type="match status" value="1"/>
</dbReference>
<dbReference type="InterPro" id="IPR023009">
    <property type="entry name" value="Tyrosine_recombinase_XerC/XerD"/>
</dbReference>
<dbReference type="InterPro" id="IPR044068">
    <property type="entry name" value="CB"/>
</dbReference>
<dbReference type="InterPro" id="IPR010998">
    <property type="entry name" value="Integrase_recombinase_N"/>
</dbReference>
<dbReference type="SUPFAM" id="SSF56349">
    <property type="entry name" value="DNA breaking-rejoining enzymes"/>
    <property type="match status" value="1"/>
</dbReference>
<evidence type="ECO:0000256" key="2">
    <source>
        <dbReference type="ARBA" id="ARBA00022490"/>
    </source>
</evidence>
<keyword evidence="7 9" id="KW-0233">DNA recombination</keyword>